<dbReference type="GO" id="GO:0004222">
    <property type="term" value="F:metalloendopeptidase activity"/>
    <property type="evidence" value="ECO:0007669"/>
    <property type="project" value="InterPro"/>
</dbReference>
<protein>
    <submittedName>
        <fullName evidence="9">Astacin domain-containing protein</fullName>
    </submittedName>
</protein>
<keyword evidence="4" id="KW-0862">Zinc</keyword>
<evidence type="ECO:0000256" key="3">
    <source>
        <dbReference type="ARBA" id="ARBA00022801"/>
    </source>
</evidence>
<dbReference type="PANTHER" id="PTHR10127">
    <property type="entry name" value="DISCOIDIN, CUB, EGF, LAMININ , AND ZINC METALLOPROTEASE DOMAIN CONTAINING"/>
    <property type="match status" value="1"/>
</dbReference>
<organism evidence="8 9">
    <name type="scientific">Strongyloides ratti</name>
    <name type="common">Parasitic roundworm</name>
    <dbReference type="NCBI Taxonomy" id="34506"/>
    <lineage>
        <taxon>Eukaryota</taxon>
        <taxon>Metazoa</taxon>
        <taxon>Ecdysozoa</taxon>
        <taxon>Nematoda</taxon>
        <taxon>Chromadorea</taxon>
        <taxon>Rhabditida</taxon>
        <taxon>Tylenchina</taxon>
        <taxon>Panagrolaimomorpha</taxon>
        <taxon>Strongyloidoidea</taxon>
        <taxon>Strongyloididae</taxon>
        <taxon>Strongyloides</taxon>
    </lineage>
</organism>
<dbReference type="WBParaSite" id="SRAE_X000199500.1">
    <property type="protein sequence ID" value="SRAE_X000199500.1"/>
    <property type="gene ID" value="WBGene00267573"/>
</dbReference>
<dbReference type="PROSITE" id="PS51864">
    <property type="entry name" value="ASTACIN"/>
    <property type="match status" value="1"/>
</dbReference>
<dbReference type="Pfam" id="PF01400">
    <property type="entry name" value="Astacin"/>
    <property type="match status" value="1"/>
</dbReference>
<sequence>MVLKVVRIRFWYEPDCSSNVRKKFKKKAKYKFRKGFYEFISKNYSNTFGVPYDYGSVMHYSLYYFTNNREKTMKPFDTLYDMTPGPKSMSYANIKMLNIYYCENICKKNYIGPLCKIITPPSYKYIQLQFVVKNIPTKFEFYETNGCTFHFLANYNNRI</sequence>
<evidence type="ECO:0000256" key="4">
    <source>
        <dbReference type="ARBA" id="ARBA00022833"/>
    </source>
</evidence>
<dbReference type="SUPFAM" id="SSF55486">
    <property type="entry name" value="Metalloproteases ('zincins'), catalytic domain"/>
    <property type="match status" value="1"/>
</dbReference>
<evidence type="ECO:0000313" key="8">
    <source>
        <dbReference type="Proteomes" id="UP000035682"/>
    </source>
</evidence>
<dbReference type="Proteomes" id="UP000035682">
    <property type="component" value="Unplaced"/>
</dbReference>
<keyword evidence="5" id="KW-0482">Metalloprotease</keyword>
<dbReference type="GO" id="GO:0006508">
    <property type="term" value="P:proteolysis"/>
    <property type="evidence" value="ECO:0007669"/>
    <property type="project" value="UniProtKB-KW"/>
</dbReference>
<dbReference type="Gene3D" id="3.40.390.10">
    <property type="entry name" value="Collagenase (Catalytic Domain)"/>
    <property type="match status" value="1"/>
</dbReference>
<proteinExistence type="predicted"/>
<keyword evidence="1" id="KW-0645">Protease</keyword>
<feature type="domain" description="Peptidase M12A" evidence="7">
    <location>
        <begin position="1"/>
        <end position="107"/>
    </location>
</feature>
<reference evidence="9" key="2">
    <citation type="submission" date="2020-12" db="UniProtKB">
        <authorList>
            <consortium name="WormBaseParasite"/>
        </authorList>
    </citation>
    <scope>IDENTIFICATION</scope>
</reference>
<accession>A0A7I5UC63</accession>
<dbReference type="GO" id="GO:0046872">
    <property type="term" value="F:metal ion binding"/>
    <property type="evidence" value="ECO:0007669"/>
    <property type="project" value="UniProtKB-KW"/>
</dbReference>
<reference evidence="8" key="1">
    <citation type="submission" date="2014-09" db="EMBL/GenBank/DDBJ databases">
        <authorList>
            <person name="Martin A.A."/>
        </authorList>
    </citation>
    <scope>NUCLEOTIDE SEQUENCE</scope>
    <source>
        <strain evidence="8">ED321</strain>
    </source>
</reference>
<evidence type="ECO:0000259" key="7">
    <source>
        <dbReference type="PROSITE" id="PS51864"/>
    </source>
</evidence>
<dbReference type="PANTHER" id="PTHR10127:SF780">
    <property type="entry name" value="METALLOENDOPEPTIDASE"/>
    <property type="match status" value="1"/>
</dbReference>
<evidence type="ECO:0000256" key="1">
    <source>
        <dbReference type="ARBA" id="ARBA00022670"/>
    </source>
</evidence>
<dbReference type="InterPro" id="IPR001506">
    <property type="entry name" value="Peptidase_M12A"/>
</dbReference>
<keyword evidence="8" id="KW-1185">Reference proteome</keyword>
<comment type="caution">
    <text evidence="6">Lacks conserved residue(s) required for the propagation of feature annotation.</text>
</comment>
<keyword evidence="2" id="KW-0479">Metal-binding</keyword>
<evidence type="ECO:0000256" key="6">
    <source>
        <dbReference type="PROSITE-ProRule" id="PRU01211"/>
    </source>
</evidence>
<dbReference type="InterPro" id="IPR024079">
    <property type="entry name" value="MetalloPept_cat_dom_sf"/>
</dbReference>
<name>A0A7I5UC63_STRRB</name>
<keyword evidence="3" id="KW-0378">Hydrolase</keyword>
<evidence type="ECO:0000256" key="2">
    <source>
        <dbReference type="ARBA" id="ARBA00022723"/>
    </source>
</evidence>
<evidence type="ECO:0000256" key="5">
    <source>
        <dbReference type="ARBA" id="ARBA00023049"/>
    </source>
</evidence>
<evidence type="ECO:0000313" key="9">
    <source>
        <dbReference type="WBParaSite" id="SRAE_X000199500.1"/>
    </source>
</evidence>
<dbReference type="AlphaFoldDB" id="A0A7I5UC63"/>